<feature type="region of interest" description="Disordered" evidence="1">
    <location>
        <begin position="76"/>
        <end position="101"/>
    </location>
</feature>
<gene>
    <name evidence="3" type="ORF">KME28_25265</name>
</gene>
<feature type="compositionally biased region" description="Polar residues" evidence="1">
    <location>
        <begin position="175"/>
        <end position="185"/>
    </location>
</feature>
<feature type="compositionally biased region" description="Polar residues" evidence="1">
    <location>
        <begin position="1"/>
        <end position="15"/>
    </location>
</feature>
<feature type="compositionally biased region" description="Polar residues" evidence="1">
    <location>
        <begin position="76"/>
        <end position="100"/>
    </location>
</feature>
<evidence type="ECO:0000313" key="3">
    <source>
        <dbReference type="EMBL" id="MBW4434930.1"/>
    </source>
</evidence>
<reference evidence="3" key="1">
    <citation type="submission" date="2021-05" db="EMBL/GenBank/DDBJ databases">
        <authorList>
            <person name="Pietrasiak N."/>
            <person name="Ward R."/>
            <person name="Stajich J.E."/>
            <person name="Kurbessoian T."/>
        </authorList>
    </citation>
    <scope>NUCLEOTIDE SEQUENCE</scope>
    <source>
        <strain evidence="3">HA4357-MV3</strain>
    </source>
</reference>
<sequence>MTKSVANQKPIPSQTNRRHSDPPGLWIAVITGSVAIHLVAFWILRSYSYQLSLIRQQNSTNSAIPIEIIEVSPTGRSKVQTQAKAKPGSPQSSSNTQKSVAVTDEDAIALIDKKTAIASNPNSSLPPQQPSDKPTVNQQQTAKPQLTTQPKSTPSIPPTPKPESSAVPQPDITPATPSFQTQQPEITPATPQPDTIPPTPPPDQTDIPTSKSENPIPDEQNQALSPDINATTPPTDTSPSTNSPINSQFPKQPDTNISLGKSTSLPTLNPSIQPPPSLSPDETQSDGGLVATWNAFSRDEMIDLLQKGMVRQDVPPDILAQPVGENTKELPVSFISSEPDLDNVDLLVSLAIDQNGKLITRDANGNPAVDIIDMTPEELKVKKTKYQQLLIDLFQNVSFNPARNQDGSKPSQSNLVVRVKIERR</sequence>
<proteinExistence type="predicted"/>
<dbReference type="EMBL" id="JAHHHW010000146">
    <property type="protein sequence ID" value="MBW4434930.1"/>
    <property type="molecule type" value="Genomic_DNA"/>
</dbReference>
<feature type="compositionally biased region" description="Polar residues" evidence="1">
    <location>
        <begin position="248"/>
        <end position="271"/>
    </location>
</feature>
<feature type="transmembrane region" description="Helical" evidence="2">
    <location>
        <begin position="25"/>
        <end position="44"/>
    </location>
</feature>
<protein>
    <submittedName>
        <fullName evidence="3">Uncharacterized protein</fullName>
    </submittedName>
</protein>
<evidence type="ECO:0000256" key="1">
    <source>
        <dbReference type="SAM" id="MobiDB-lite"/>
    </source>
</evidence>
<feature type="region of interest" description="Disordered" evidence="1">
    <location>
        <begin position="1"/>
        <end position="22"/>
    </location>
</feature>
<name>A0A9E3HDY1_9NOST</name>
<keyword evidence="2" id="KW-0472">Membrane</keyword>
<reference evidence="3" key="2">
    <citation type="journal article" date="2022" name="Microbiol. Resour. Announc.">
        <title>Metagenome Sequencing to Explore Phylogenomics of Terrestrial Cyanobacteria.</title>
        <authorList>
            <person name="Ward R.D."/>
            <person name="Stajich J.E."/>
            <person name="Johansen J.R."/>
            <person name="Huntemann M."/>
            <person name="Clum A."/>
            <person name="Foster B."/>
            <person name="Foster B."/>
            <person name="Roux S."/>
            <person name="Palaniappan K."/>
            <person name="Varghese N."/>
            <person name="Mukherjee S."/>
            <person name="Reddy T.B.K."/>
            <person name="Daum C."/>
            <person name="Copeland A."/>
            <person name="Chen I.A."/>
            <person name="Ivanova N.N."/>
            <person name="Kyrpides N.C."/>
            <person name="Shapiro N."/>
            <person name="Eloe-Fadrosh E.A."/>
            <person name="Pietrasiak N."/>
        </authorList>
    </citation>
    <scope>NUCLEOTIDE SEQUENCE</scope>
    <source>
        <strain evidence="3">HA4357-MV3</strain>
    </source>
</reference>
<feature type="compositionally biased region" description="Pro residues" evidence="1">
    <location>
        <begin position="190"/>
        <end position="203"/>
    </location>
</feature>
<dbReference type="AlphaFoldDB" id="A0A9E3HDY1"/>
<feature type="region of interest" description="Disordered" evidence="1">
    <location>
        <begin position="116"/>
        <end position="286"/>
    </location>
</feature>
<organism evidence="3 4">
    <name type="scientific">Pelatocladus maniniholoensis HA4357-MV3</name>
    <dbReference type="NCBI Taxonomy" id="1117104"/>
    <lineage>
        <taxon>Bacteria</taxon>
        <taxon>Bacillati</taxon>
        <taxon>Cyanobacteriota</taxon>
        <taxon>Cyanophyceae</taxon>
        <taxon>Nostocales</taxon>
        <taxon>Nostocaceae</taxon>
        <taxon>Pelatocladus</taxon>
    </lineage>
</organism>
<evidence type="ECO:0000313" key="4">
    <source>
        <dbReference type="Proteomes" id="UP000813215"/>
    </source>
</evidence>
<keyword evidence="2" id="KW-1133">Transmembrane helix</keyword>
<feature type="compositionally biased region" description="Polar residues" evidence="1">
    <location>
        <begin position="132"/>
        <end position="146"/>
    </location>
</feature>
<accession>A0A9E3HDY1</accession>
<dbReference type="Proteomes" id="UP000813215">
    <property type="component" value="Unassembled WGS sequence"/>
</dbReference>
<keyword evidence="2" id="KW-0812">Transmembrane</keyword>
<evidence type="ECO:0000256" key="2">
    <source>
        <dbReference type="SAM" id="Phobius"/>
    </source>
</evidence>
<feature type="compositionally biased region" description="Low complexity" evidence="1">
    <location>
        <begin position="231"/>
        <end position="247"/>
    </location>
</feature>
<comment type="caution">
    <text evidence="3">The sequence shown here is derived from an EMBL/GenBank/DDBJ whole genome shotgun (WGS) entry which is preliminary data.</text>
</comment>
<feature type="compositionally biased region" description="Polar residues" evidence="1">
    <location>
        <begin position="219"/>
        <end position="230"/>
    </location>
</feature>